<accession>A0A1H6PIK4</accession>
<evidence type="ECO:0000313" key="3">
    <source>
        <dbReference type="EMBL" id="RDW28442.1"/>
    </source>
</evidence>
<feature type="compositionally biased region" description="Polar residues" evidence="1">
    <location>
        <begin position="195"/>
        <end position="209"/>
    </location>
</feature>
<reference evidence="3 5" key="2">
    <citation type="submission" date="2018-07" db="EMBL/GenBank/DDBJ databases">
        <title>Draft Genome Assemblies for Five Robust Yarrowia lipolytica Strains Exhibiting High Lipid Production and Pentose Sugar Utilization and Sugar Alcohol Secretion from Undetoxified Lignocellulosic Biomass Hydrolysates.</title>
        <authorList>
            <consortium name="DOE Joint Genome Institute"/>
            <person name="Walker C."/>
            <person name="Ryu S."/>
            <person name="Na H."/>
            <person name="Zane M."/>
            <person name="LaButti K."/>
            <person name="Lipzen A."/>
            <person name="Haridas S."/>
            <person name="Barry K."/>
            <person name="Grigoriev I.V."/>
            <person name="Quarterman J."/>
            <person name="Slininger P."/>
            <person name="Dien B."/>
            <person name="Trinh C.T."/>
        </authorList>
    </citation>
    <scope>NUCLEOTIDE SEQUENCE [LARGE SCALE GENOMIC DNA]</scope>
    <source>
        <strain evidence="3 5">YB392</strain>
    </source>
</reference>
<dbReference type="OrthoDB" id="512915at2759"/>
<dbReference type="GO" id="GO:0005634">
    <property type="term" value="C:nucleus"/>
    <property type="evidence" value="ECO:0007669"/>
    <property type="project" value="TreeGrafter"/>
</dbReference>
<dbReference type="GO" id="GO:0005737">
    <property type="term" value="C:cytoplasm"/>
    <property type="evidence" value="ECO:0007669"/>
    <property type="project" value="TreeGrafter"/>
</dbReference>
<feature type="region of interest" description="Disordered" evidence="1">
    <location>
        <begin position="482"/>
        <end position="511"/>
    </location>
</feature>
<feature type="compositionally biased region" description="Low complexity" evidence="1">
    <location>
        <begin position="547"/>
        <end position="560"/>
    </location>
</feature>
<name>A0A1H6PIK4_YARLL</name>
<dbReference type="KEGG" id="yli:2906664"/>
<dbReference type="GO" id="GO:0030695">
    <property type="term" value="F:GTPase regulator activity"/>
    <property type="evidence" value="ECO:0007669"/>
    <property type="project" value="TreeGrafter"/>
</dbReference>
<feature type="compositionally biased region" description="Polar residues" evidence="1">
    <location>
        <begin position="563"/>
        <end position="579"/>
    </location>
</feature>
<reference evidence="2 4" key="1">
    <citation type="journal article" date="2016" name="PLoS ONE">
        <title>Sequence Assembly of Yarrowia lipolytica Strain W29/CLIB89 Shows Transposable Element Diversity.</title>
        <authorList>
            <person name="Magnan C."/>
            <person name="Yu J."/>
            <person name="Chang I."/>
            <person name="Jahn E."/>
            <person name="Kanomata Y."/>
            <person name="Wu J."/>
            <person name="Zeller M."/>
            <person name="Oakes M."/>
            <person name="Baldi P."/>
            <person name="Sandmeyer S."/>
        </authorList>
    </citation>
    <scope>NUCLEOTIDE SEQUENCE [LARGE SCALE GENOMIC DNA]</scope>
    <source>
        <strain evidence="2">CLIB89</strain>
        <strain evidence="4">CLIB89(W29)</strain>
    </source>
</reference>
<evidence type="ECO:0000313" key="5">
    <source>
        <dbReference type="Proteomes" id="UP000256601"/>
    </source>
</evidence>
<dbReference type="VEuPathDB" id="FungiDB:YALI1_B10990g"/>
<dbReference type="PANTHER" id="PTHR31010:SF2">
    <property type="entry name" value="RAN-SPECIFIC GTPASE-ACTIVATING PROTEIN 30"/>
    <property type="match status" value="1"/>
</dbReference>
<dbReference type="PANTHER" id="PTHR31010">
    <property type="entry name" value="RAN-SPECIFIC GTPASE-ACTIVATING PROTEIN 30-RELATED"/>
    <property type="match status" value="1"/>
</dbReference>
<dbReference type="EMBL" id="CP017554">
    <property type="protein sequence ID" value="AOW01401.1"/>
    <property type="molecule type" value="Genomic_DNA"/>
</dbReference>
<gene>
    <name evidence="3" type="ORF">B0I71DRAFT_127326</name>
    <name evidence="2" type="ORF">YALI1_B10990g</name>
</gene>
<feature type="compositionally biased region" description="Basic and acidic residues" evidence="1">
    <location>
        <begin position="374"/>
        <end position="402"/>
    </location>
</feature>
<evidence type="ECO:0000313" key="2">
    <source>
        <dbReference type="EMBL" id="AOW01401.1"/>
    </source>
</evidence>
<dbReference type="Proteomes" id="UP000182444">
    <property type="component" value="Chromosome 1B"/>
</dbReference>
<proteinExistence type="predicted"/>
<dbReference type="eggNOG" id="ENOG502R7I3">
    <property type="taxonomic scope" value="Eukaryota"/>
</dbReference>
<protein>
    <submittedName>
        <fullName evidence="3">RanGTP-binding protein-domain-containing protein</fullName>
    </submittedName>
</protein>
<dbReference type="Proteomes" id="UP000256601">
    <property type="component" value="Unassembled WGS sequence"/>
</dbReference>
<organism evidence="2 4">
    <name type="scientific">Yarrowia lipolytica</name>
    <name type="common">Candida lipolytica</name>
    <dbReference type="NCBI Taxonomy" id="4952"/>
    <lineage>
        <taxon>Eukaryota</taxon>
        <taxon>Fungi</taxon>
        <taxon>Dikarya</taxon>
        <taxon>Ascomycota</taxon>
        <taxon>Saccharomycotina</taxon>
        <taxon>Dipodascomycetes</taxon>
        <taxon>Dipodascales</taxon>
        <taxon>Dipodascales incertae sedis</taxon>
        <taxon>Yarrowia</taxon>
    </lineage>
</organism>
<dbReference type="Pfam" id="PF05508">
    <property type="entry name" value="Ran-binding"/>
    <property type="match status" value="1"/>
</dbReference>
<dbReference type="AlphaFoldDB" id="A0A1H6PIK4"/>
<dbReference type="InterPro" id="IPR008812">
    <property type="entry name" value="Ran_GTP-bd-rel"/>
</dbReference>
<feature type="region of interest" description="Disordered" evidence="1">
    <location>
        <begin position="171"/>
        <end position="209"/>
    </location>
</feature>
<evidence type="ECO:0000313" key="4">
    <source>
        <dbReference type="Proteomes" id="UP000182444"/>
    </source>
</evidence>
<dbReference type="OMA" id="WDPYNES"/>
<dbReference type="VEuPathDB" id="FungiDB:YALI0_B08228g"/>
<dbReference type="RefSeq" id="XP_500632.1">
    <property type="nucleotide sequence ID" value="XM_500632.1"/>
</dbReference>
<dbReference type="GeneID" id="2906664"/>
<feature type="region of interest" description="Disordered" evidence="1">
    <location>
        <begin position="350"/>
        <end position="402"/>
    </location>
</feature>
<dbReference type="EMBL" id="KZ858952">
    <property type="protein sequence ID" value="RDW28442.1"/>
    <property type="molecule type" value="Genomic_DNA"/>
</dbReference>
<evidence type="ECO:0000256" key="1">
    <source>
        <dbReference type="SAM" id="MobiDB-lite"/>
    </source>
</evidence>
<sequence length="595" mass="66436">MEWLLAQAGATAVSFATRGGYSLATHYAVKTVKKFMEKVPPEDRKGLEKTRQRLETKILIISPAIDLIQLISARGNTSLSTTVALTRELKNDIVEFQQDMDQSMEDASVSVARVTEAMDLLLKRVEEAIPLIQLALTTSGACLSSDLPSNVSPARLLQAMDYVRQAEREWDTRRDVSRAANSSALGSIPTLKPDLNNTEPAQTGRSNTADLSHHDIQIGPTFSITTYTTFSSSTQIAWKEDMARATLSLFQTNKKYSYYLKLEENFNDGRYHDDQPRVSTIDVSKITRLFFSASGKLLEIEDSKSPVLVVKINEADLEKEEEEDGHKDEEDPEEKVTWLAIESWSRDVEEEEESEEFEEYDVDNSFDMSVTEDTPGKSRVFESPVKREGGGPPRDYDNPRDFLRSRDFSKYEGARDHHHVTSLSQQLDGLSIDSESRVSISLLEYLIRLLALQSNDQKSALEITDERLNLYLRDESRASDYEQSVPAVESQRTMSRPIAPDTPVVLGGRRGGRVGVPVSSSIGRGHVLHHNVGQGHLTGPGPSFGHVSASVSRPSSSAAPQTPMRNNQFSSFHTPNTKSAWEVDRVMRPSPLKRQ</sequence>
<feature type="compositionally biased region" description="Acidic residues" evidence="1">
    <location>
        <begin position="350"/>
        <end position="364"/>
    </location>
</feature>
<feature type="region of interest" description="Disordered" evidence="1">
    <location>
        <begin position="530"/>
        <end position="595"/>
    </location>
</feature>